<dbReference type="WBParaSite" id="jg15805">
    <property type="protein sequence ID" value="jg15805"/>
    <property type="gene ID" value="jg15805"/>
</dbReference>
<keyword evidence="3" id="KW-0472">Membrane</keyword>
<feature type="transmembrane region" description="Helical" evidence="3">
    <location>
        <begin position="160"/>
        <end position="182"/>
    </location>
</feature>
<name>A0A915D5K1_9BILA</name>
<dbReference type="SUPFAM" id="SSF46689">
    <property type="entry name" value="Homeodomain-like"/>
    <property type="match status" value="1"/>
</dbReference>
<dbReference type="PROSITE" id="PS01186">
    <property type="entry name" value="EGF_2"/>
    <property type="match status" value="1"/>
</dbReference>
<feature type="compositionally biased region" description="Basic and acidic residues" evidence="2">
    <location>
        <begin position="244"/>
        <end position="255"/>
    </location>
</feature>
<proteinExistence type="predicted"/>
<dbReference type="InterPro" id="IPR000742">
    <property type="entry name" value="EGF"/>
</dbReference>
<dbReference type="InterPro" id="IPR009057">
    <property type="entry name" value="Homeodomain-like_sf"/>
</dbReference>
<reference evidence="7" key="1">
    <citation type="submission" date="2022-11" db="UniProtKB">
        <authorList>
            <consortium name="WormBaseParasite"/>
        </authorList>
    </citation>
    <scope>IDENTIFICATION</scope>
</reference>
<accession>A0A915D5K1</accession>
<evidence type="ECO:0000313" key="7">
    <source>
        <dbReference type="WBParaSite" id="jg15805"/>
    </source>
</evidence>
<protein>
    <submittedName>
        <fullName evidence="7">EGF-like domain-containing protein</fullName>
    </submittedName>
</protein>
<keyword evidence="6" id="KW-1185">Reference proteome</keyword>
<dbReference type="GO" id="GO:0005634">
    <property type="term" value="C:nucleus"/>
    <property type="evidence" value="ECO:0007669"/>
    <property type="project" value="UniProtKB-SubCell"/>
</dbReference>
<evidence type="ECO:0000313" key="6">
    <source>
        <dbReference type="Proteomes" id="UP000887574"/>
    </source>
</evidence>
<dbReference type="AlphaFoldDB" id="A0A915D5K1"/>
<keyword evidence="3" id="KW-0812">Transmembrane</keyword>
<feature type="region of interest" description="Disordered" evidence="2">
    <location>
        <begin position="1"/>
        <end position="29"/>
    </location>
</feature>
<evidence type="ECO:0000256" key="2">
    <source>
        <dbReference type="SAM" id="MobiDB-lite"/>
    </source>
</evidence>
<evidence type="ECO:0000259" key="4">
    <source>
        <dbReference type="PROSITE" id="PS00022"/>
    </source>
</evidence>
<evidence type="ECO:0000256" key="3">
    <source>
        <dbReference type="SAM" id="Phobius"/>
    </source>
</evidence>
<sequence length="469" mass="52807">MEQKNSDSESNSESQEESQESKSSRKRKAYSIEKKLEAADYANKYSKSSASRKFGVGRTQIINWVNQEEKLRQEHHSLVWALVHHLIFSGPLPKALQCSGHGDCTTTQRCLCYDGWAGSACDIRSNQSRRIGFATIPPVKDDLLLFPSFKVGKTLETSTLLGILLLVGIFLLLLLVCLLFCYRRKSSNSMHEDMMHEKVEDESLDVGNRAIKFGQMPSYREEKRKRKKNKRVYDALQRINEAAEERDSVSLKSRESSLVTQAAPAPQHQQSMTNGNAGRMDGRPAGFNHKQSNDSIATAMSSRHHHQQNNDTSLAEYDHHHNHANGTSSSSRFLSLELNRDSNNSDGMYIGSSHTLSPTSVSHPLDMAYSSNPMNCLNGSSRRQQQPTSRKLHYLDRGGYATDSELLPMSRGNGILSQSDGMECPMTPPLRLQSIQHLLKRLNPEDKMMQNMGDCEDSDRGRLFIAREK</sequence>
<evidence type="ECO:0000259" key="5">
    <source>
        <dbReference type="PROSITE" id="PS01186"/>
    </source>
</evidence>
<feature type="region of interest" description="Disordered" evidence="2">
    <location>
        <begin position="244"/>
        <end position="291"/>
    </location>
</feature>
<comment type="subcellular location">
    <subcellularLocation>
        <location evidence="1">Nucleus</location>
    </subcellularLocation>
</comment>
<evidence type="ECO:0000256" key="1">
    <source>
        <dbReference type="ARBA" id="ARBA00004123"/>
    </source>
</evidence>
<dbReference type="Proteomes" id="UP000887574">
    <property type="component" value="Unplaced"/>
</dbReference>
<keyword evidence="3" id="KW-1133">Transmembrane helix</keyword>
<dbReference type="Gene3D" id="2.10.25.10">
    <property type="entry name" value="Laminin"/>
    <property type="match status" value="1"/>
</dbReference>
<dbReference type="Pfam" id="PF23106">
    <property type="entry name" value="EGF_Teneurin"/>
    <property type="match status" value="1"/>
</dbReference>
<dbReference type="PROSITE" id="PS00022">
    <property type="entry name" value="EGF_1"/>
    <property type="match status" value="1"/>
</dbReference>
<organism evidence="6 7">
    <name type="scientific">Ditylenchus dipsaci</name>
    <dbReference type="NCBI Taxonomy" id="166011"/>
    <lineage>
        <taxon>Eukaryota</taxon>
        <taxon>Metazoa</taxon>
        <taxon>Ecdysozoa</taxon>
        <taxon>Nematoda</taxon>
        <taxon>Chromadorea</taxon>
        <taxon>Rhabditida</taxon>
        <taxon>Tylenchina</taxon>
        <taxon>Tylenchomorpha</taxon>
        <taxon>Sphaerularioidea</taxon>
        <taxon>Anguinidae</taxon>
        <taxon>Anguininae</taxon>
        <taxon>Ditylenchus</taxon>
    </lineage>
</organism>
<dbReference type="Gene3D" id="1.10.10.60">
    <property type="entry name" value="Homeodomain-like"/>
    <property type="match status" value="1"/>
</dbReference>
<feature type="domain" description="EGF-like" evidence="4 5">
    <location>
        <begin position="110"/>
        <end position="121"/>
    </location>
</feature>
<feature type="compositionally biased region" description="Polar residues" evidence="2">
    <location>
        <begin position="267"/>
        <end position="276"/>
    </location>
</feature>